<evidence type="ECO:0000259" key="1">
    <source>
        <dbReference type="PROSITE" id="PS50181"/>
    </source>
</evidence>
<keyword evidence="3" id="KW-1185">Reference proteome</keyword>
<sequence>MTLSVEHRNALYALASNAFADLSRALMISRRENIRKIVDEIISITCRTAATVIERLNQDSSAILRFPSAVLAQIFSWLGTTERVRLTGVSRRFRAVMLAVPSLWSRIDLSHIDLIHDRLSLQRTIHGLSMMIERSAQAKLDIVFGHSVYSDSRSHEIVARLRASMERIRSLHLETCYIIGDLFDTRAPLLESIHADGGWKRPQARPFNIPTPDWVPLLRVIYIHTFSLPETMDAYTCLQRFRGVLKCVRSDHEPSNARRLFQLFPRLEVLHLEGISRDTFMPVGPIPQTMREVNLETFDDGTDLTGFLALFHGHRLHGLTLACSKALSLLVQQMHSSGSYITSLQLQNDAHTILTTEDGAQHVAVDHGPREWASIQSHLGLVKSLSTGIHHLEPMLSAPIELPAVEVISMWWWCSTRSDAPPAYRLRVPRLAVLRFRMDHHHLFQLRVVHAEAVIRSCIHFDGPQTKVPQLVLHGEGSLDWVRDLDLTPFYKFASALYIEEELVWTDSE</sequence>
<protein>
    <recommendedName>
        <fullName evidence="1">F-box domain-containing protein</fullName>
    </recommendedName>
</protein>
<dbReference type="SUPFAM" id="SSF81383">
    <property type="entry name" value="F-box domain"/>
    <property type="match status" value="1"/>
</dbReference>
<dbReference type="InParanoid" id="A0A165EUL2"/>
<dbReference type="InterPro" id="IPR036047">
    <property type="entry name" value="F-box-like_dom_sf"/>
</dbReference>
<dbReference type="AlphaFoldDB" id="A0A165EUL2"/>
<proteinExistence type="predicted"/>
<dbReference type="OrthoDB" id="2269034at2759"/>
<dbReference type="Gene3D" id="3.80.10.10">
    <property type="entry name" value="Ribonuclease Inhibitor"/>
    <property type="match status" value="1"/>
</dbReference>
<dbReference type="EMBL" id="KV426117">
    <property type="protein sequence ID" value="KZV87723.1"/>
    <property type="molecule type" value="Genomic_DNA"/>
</dbReference>
<evidence type="ECO:0000313" key="3">
    <source>
        <dbReference type="Proteomes" id="UP000077266"/>
    </source>
</evidence>
<dbReference type="PROSITE" id="PS50181">
    <property type="entry name" value="FBOX"/>
    <property type="match status" value="1"/>
</dbReference>
<dbReference type="Proteomes" id="UP000077266">
    <property type="component" value="Unassembled WGS sequence"/>
</dbReference>
<gene>
    <name evidence="2" type="ORF">EXIGLDRAFT_839757</name>
</gene>
<accession>A0A165EUL2</accession>
<organism evidence="2 3">
    <name type="scientific">Exidia glandulosa HHB12029</name>
    <dbReference type="NCBI Taxonomy" id="1314781"/>
    <lineage>
        <taxon>Eukaryota</taxon>
        <taxon>Fungi</taxon>
        <taxon>Dikarya</taxon>
        <taxon>Basidiomycota</taxon>
        <taxon>Agaricomycotina</taxon>
        <taxon>Agaricomycetes</taxon>
        <taxon>Auriculariales</taxon>
        <taxon>Exidiaceae</taxon>
        <taxon>Exidia</taxon>
    </lineage>
</organism>
<dbReference type="Pfam" id="PF12937">
    <property type="entry name" value="F-box-like"/>
    <property type="match status" value="1"/>
</dbReference>
<name>A0A165EUL2_EXIGL</name>
<evidence type="ECO:0000313" key="2">
    <source>
        <dbReference type="EMBL" id="KZV87723.1"/>
    </source>
</evidence>
<dbReference type="InterPro" id="IPR032675">
    <property type="entry name" value="LRR_dom_sf"/>
</dbReference>
<feature type="domain" description="F-box" evidence="1">
    <location>
        <begin position="60"/>
        <end position="107"/>
    </location>
</feature>
<reference evidence="2 3" key="1">
    <citation type="journal article" date="2016" name="Mol. Biol. Evol.">
        <title>Comparative Genomics of Early-Diverging Mushroom-Forming Fungi Provides Insights into the Origins of Lignocellulose Decay Capabilities.</title>
        <authorList>
            <person name="Nagy L.G."/>
            <person name="Riley R."/>
            <person name="Tritt A."/>
            <person name="Adam C."/>
            <person name="Daum C."/>
            <person name="Floudas D."/>
            <person name="Sun H."/>
            <person name="Yadav J.S."/>
            <person name="Pangilinan J."/>
            <person name="Larsson K.H."/>
            <person name="Matsuura K."/>
            <person name="Barry K."/>
            <person name="Labutti K."/>
            <person name="Kuo R."/>
            <person name="Ohm R.A."/>
            <person name="Bhattacharya S.S."/>
            <person name="Shirouzu T."/>
            <person name="Yoshinaga Y."/>
            <person name="Martin F.M."/>
            <person name="Grigoriev I.V."/>
            <person name="Hibbett D.S."/>
        </authorList>
    </citation>
    <scope>NUCLEOTIDE SEQUENCE [LARGE SCALE GENOMIC DNA]</scope>
    <source>
        <strain evidence="2 3">HHB12029</strain>
    </source>
</reference>
<dbReference type="InterPro" id="IPR001810">
    <property type="entry name" value="F-box_dom"/>
</dbReference>